<organism evidence="2 3">
    <name type="scientific">Vibrio algarum</name>
    <dbReference type="NCBI Taxonomy" id="3020714"/>
    <lineage>
        <taxon>Bacteria</taxon>
        <taxon>Pseudomonadati</taxon>
        <taxon>Pseudomonadota</taxon>
        <taxon>Gammaproteobacteria</taxon>
        <taxon>Vibrionales</taxon>
        <taxon>Vibrionaceae</taxon>
        <taxon>Vibrio</taxon>
    </lineage>
</organism>
<feature type="domain" description="SnoaL-like" evidence="1">
    <location>
        <begin position="14"/>
        <end position="111"/>
    </location>
</feature>
<evidence type="ECO:0000259" key="1">
    <source>
        <dbReference type="Pfam" id="PF12680"/>
    </source>
</evidence>
<dbReference type="Pfam" id="PF12680">
    <property type="entry name" value="SnoaL_2"/>
    <property type="match status" value="1"/>
</dbReference>
<comment type="caution">
    <text evidence="2">The sequence shown here is derived from an EMBL/GenBank/DDBJ whole genome shotgun (WGS) entry which is preliminary data.</text>
</comment>
<name>A0ABT4YVJ2_9VIBR</name>
<evidence type="ECO:0000313" key="3">
    <source>
        <dbReference type="Proteomes" id="UP001210678"/>
    </source>
</evidence>
<reference evidence="2 3" key="1">
    <citation type="submission" date="2023-01" db="EMBL/GenBank/DDBJ databases">
        <title>Vibrio sp. KJ40-1 sp.nov, isolated from marine algae.</title>
        <authorList>
            <person name="Butt M."/>
            <person name="Kim J.M.J."/>
            <person name="Jeon C.O.C."/>
        </authorList>
    </citation>
    <scope>NUCLEOTIDE SEQUENCE [LARGE SCALE GENOMIC DNA]</scope>
    <source>
        <strain evidence="2 3">KJ40-1</strain>
    </source>
</reference>
<keyword evidence="3" id="KW-1185">Reference proteome</keyword>
<dbReference type="Gene3D" id="3.10.450.50">
    <property type="match status" value="1"/>
</dbReference>
<dbReference type="SUPFAM" id="SSF54427">
    <property type="entry name" value="NTF2-like"/>
    <property type="match status" value="1"/>
</dbReference>
<dbReference type="Proteomes" id="UP001210678">
    <property type="component" value="Unassembled WGS sequence"/>
</dbReference>
<dbReference type="EMBL" id="JAQLOI010000003">
    <property type="protein sequence ID" value="MDB1125602.1"/>
    <property type="molecule type" value="Genomic_DNA"/>
</dbReference>
<proteinExistence type="predicted"/>
<dbReference type="RefSeq" id="WP_272139468.1">
    <property type="nucleotide sequence ID" value="NZ_JAQLOI010000003.1"/>
</dbReference>
<dbReference type="InterPro" id="IPR032710">
    <property type="entry name" value="NTF2-like_dom_sf"/>
</dbReference>
<protein>
    <submittedName>
        <fullName evidence="2">Nuclear transport factor 2 family protein</fullName>
    </submittedName>
</protein>
<accession>A0ABT4YVJ2</accession>
<dbReference type="InterPro" id="IPR037401">
    <property type="entry name" value="SnoaL-like"/>
</dbReference>
<gene>
    <name evidence="2" type="ORF">PGX00_18845</name>
</gene>
<evidence type="ECO:0000313" key="2">
    <source>
        <dbReference type="EMBL" id="MDB1125602.1"/>
    </source>
</evidence>
<sequence length="143" mass="16478">MQRSLWLQSFISVYSNLGTDNLTTLQTIYHPDVTFIDPLHRVDGLTELLDSFKSSYTNIIQCDFVIQHVFQSENEAAVYWDMTFRHKSLNGKQPITVLGHSHLKEKDGLVIFHRDYLDVGSMIYEHIPVLGALVKTIKQRAVK</sequence>